<feature type="compositionally biased region" description="Low complexity" evidence="1">
    <location>
        <begin position="199"/>
        <end position="227"/>
    </location>
</feature>
<proteinExistence type="predicted"/>
<sequence>MTNTMGGTNLHTPPSIFQYMVGQQSTSQQPPGQWMQMPQVPPMSIPWSVPSLQQQEVVKFQESFLHQKRKLDTSDLMDTRQTKQFITEEKMAAHFKDLHISSKYHGQSSTSSTTDAQTTIPKGLLDLEIDAANTDQIKSGPRLILSEELKRIQQEPILPNSLLSKLERPSMALVLWEPPSRHLRMLPTRDTPTPIPGGSDDNNNSNSNNNNNEDVSDLNQTSSSNSSLFEPMEL</sequence>
<reference evidence="3 4" key="1">
    <citation type="submission" date="2025-04" db="UniProtKB">
        <authorList>
            <consortium name="RefSeq"/>
        </authorList>
    </citation>
    <scope>IDENTIFICATION</scope>
    <source>
        <tissue evidence="3 4">Whole body</tissue>
    </source>
</reference>
<dbReference type="Proteomes" id="UP000694925">
    <property type="component" value="Unplaced"/>
</dbReference>
<organism evidence="2 3">
    <name type="scientific">Ceratina calcarata</name>
    <dbReference type="NCBI Taxonomy" id="156304"/>
    <lineage>
        <taxon>Eukaryota</taxon>
        <taxon>Metazoa</taxon>
        <taxon>Ecdysozoa</taxon>
        <taxon>Arthropoda</taxon>
        <taxon>Hexapoda</taxon>
        <taxon>Insecta</taxon>
        <taxon>Pterygota</taxon>
        <taxon>Neoptera</taxon>
        <taxon>Endopterygota</taxon>
        <taxon>Hymenoptera</taxon>
        <taxon>Apocrita</taxon>
        <taxon>Aculeata</taxon>
        <taxon>Apoidea</taxon>
        <taxon>Anthophila</taxon>
        <taxon>Apidae</taxon>
        <taxon>Ceratina</taxon>
        <taxon>Zadontomerus</taxon>
    </lineage>
</organism>
<dbReference type="KEGG" id="ccal:108628251"/>
<accession>A0AAJ7J5Y3</accession>
<dbReference type="Pfam" id="PF15810">
    <property type="entry name" value="CCDC117"/>
    <property type="match status" value="1"/>
</dbReference>
<dbReference type="PANTHER" id="PTHR16246:SF2">
    <property type="entry name" value="HOST CELL FACTOR C1 REGULATOR 1"/>
    <property type="match status" value="1"/>
</dbReference>
<dbReference type="RefSeq" id="XP_026672131.1">
    <property type="nucleotide sequence ID" value="XM_026816330.1"/>
</dbReference>
<feature type="region of interest" description="Disordered" evidence="1">
    <location>
        <begin position="183"/>
        <end position="234"/>
    </location>
</feature>
<protein>
    <submittedName>
        <fullName evidence="3 4">Rho GTPase-activating protein gacM-like isoform X1</fullName>
    </submittedName>
</protein>
<evidence type="ECO:0000313" key="3">
    <source>
        <dbReference type="RefSeq" id="XP_017885513.1"/>
    </source>
</evidence>
<evidence type="ECO:0000313" key="2">
    <source>
        <dbReference type="Proteomes" id="UP000694925"/>
    </source>
</evidence>
<gene>
    <name evidence="3 4" type="primary">LOC108628251</name>
</gene>
<dbReference type="InterPro" id="IPR031630">
    <property type="entry name" value="CCDC117"/>
</dbReference>
<dbReference type="GeneID" id="108628251"/>
<evidence type="ECO:0000313" key="4">
    <source>
        <dbReference type="RefSeq" id="XP_026672131.1"/>
    </source>
</evidence>
<evidence type="ECO:0000256" key="1">
    <source>
        <dbReference type="SAM" id="MobiDB-lite"/>
    </source>
</evidence>
<name>A0AAJ7J5Y3_9HYME</name>
<dbReference type="PANTHER" id="PTHR16246">
    <property type="entry name" value="HOST CELL FACTOR C1 REGULATOR 1"/>
    <property type="match status" value="1"/>
</dbReference>
<dbReference type="RefSeq" id="XP_017885513.1">
    <property type="nucleotide sequence ID" value="XM_018030024.2"/>
</dbReference>
<dbReference type="InterPro" id="IPR029195">
    <property type="entry name" value="HCFC1R1"/>
</dbReference>
<keyword evidence="2" id="KW-1185">Reference proteome</keyword>
<dbReference type="AlphaFoldDB" id="A0AAJ7J5Y3"/>